<gene>
    <name evidence="1" type="ORF">SSLN_LOCUS19874</name>
</gene>
<organism evidence="3">
    <name type="scientific">Schistocephalus solidus</name>
    <name type="common">Tapeworm</name>
    <dbReference type="NCBI Taxonomy" id="70667"/>
    <lineage>
        <taxon>Eukaryota</taxon>
        <taxon>Metazoa</taxon>
        <taxon>Spiralia</taxon>
        <taxon>Lophotrochozoa</taxon>
        <taxon>Platyhelminthes</taxon>
        <taxon>Cestoda</taxon>
        <taxon>Eucestoda</taxon>
        <taxon>Diphyllobothriidea</taxon>
        <taxon>Diphyllobothriidae</taxon>
        <taxon>Schistocephalus</taxon>
    </lineage>
</organism>
<evidence type="ECO:0000313" key="3">
    <source>
        <dbReference type="WBParaSite" id="SSLN_0002061301-mRNA-1"/>
    </source>
</evidence>
<reference evidence="1 2" key="2">
    <citation type="submission" date="2018-11" db="EMBL/GenBank/DDBJ databases">
        <authorList>
            <consortium name="Pathogen Informatics"/>
        </authorList>
    </citation>
    <scope>NUCLEOTIDE SEQUENCE [LARGE SCALE GENOMIC DNA]</scope>
    <source>
        <strain evidence="1 2">NST_G2</strain>
    </source>
</reference>
<evidence type="ECO:0000313" key="2">
    <source>
        <dbReference type="Proteomes" id="UP000275846"/>
    </source>
</evidence>
<sequence length="94" mass="10859">MTAKDDLKKYWSGIVLYMEQASNYSDTRKLYQIIRRVSGQPSKPSGFVHYVNGGFMADNLAIVNHWREHFEQLLNFDEQLITPSLSSAPSFIIF</sequence>
<dbReference type="WBParaSite" id="SSLN_0002061301-mRNA-1">
    <property type="protein sequence ID" value="SSLN_0002061301-mRNA-1"/>
    <property type="gene ID" value="SSLN_0002061301"/>
</dbReference>
<name>A0A183TTS6_SCHSO</name>
<accession>A0A183TTS6</accession>
<dbReference type="AlphaFoldDB" id="A0A183TTS6"/>
<dbReference type="OrthoDB" id="6264056at2759"/>
<dbReference type="EMBL" id="UYSU01050062">
    <property type="protein sequence ID" value="VDM06260.1"/>
    <property type="molecule type" value="Genomic_DNA"/>
</dbReference>
<dbReference type="Proteomes" id="UP000275846">
    <property type="component" value="Unassembled WGS sequence"/>
</dbReference>
<proteinExistence type="predicted"/>
<evidence type="ECO:0000313" key="1">
    <source>
        <dbReference type="EMBL" id="VDM06260.1"/>
    </source>
</evidence>
<protein>
    <submittedName>
        <fullName evidence="1 3">Uncharacterized protein</fullName>
    </submittedName>
</protein>
<reference evidence="3" key="1">
    <citation type="submission" date="2016-06" db="UniProtKB">
        <authorList>
            <consortium name="WormBaseParasite"/>
        </authorList>
    </citation>
    <scope>IDENTIFICATION</scope>
</reference>
<keyword evidence="2" id="KW-1185">Reference proteome</keyword>